<evidence type="ECO:0000256" key="7">
    <source>
        <dbReference type="ARBA" id="ARBA00022801"/>
    </source>
</evidence>
<evidence type="ECO:0000256" key="5">
    <source>
        <dbReference type="ARBA" id="ARBA00022525"/>
    </source>
</evidence>
<feature type="transmembrane region" description="Helical" evidence="9">
    <location>
        <begin position="400"/>
        <end position="419"/>
    </location>
</feature>
<gene>
    <name evidence="11" type="ORF">BCR35DRAFT_328374</name>
</gene>
<comment type="catalytic activity">
    <reaction evidence="1">
        <text>Random hydrolysis of (1-&gt;4)-beta-D-mannosidic linkages in mannans, galactomannans and glucomannans.</text>
        <dbReference type="EC" id="3.2.1.78"/>
    </reaction>
</comment>
<comment type="caution">
    <text evidence="11">The sequence shown here is derived from an EMBL/GenBank/DDBJ whole genome shotgun (WGS) entry which is preliminary data.</text>
</comment>
<name>A0A1Y2G333_9BASI</name>
<evidence type="ECO:0000259" key="10">
    <source>
        <dbReference type="Pfam" id="PF26410"/>
    </source>
</evidence>
<evidence type="ECO:0000256" key="6">
    <source>
        <dbReference type="ARBA" id="ARBA00022729"/>
    </source>
</evidence>
<dbReference type="InterPro" id="IPR001547">
    <property type="entry name" value="Glyco_hydro_5"/>
</dbReference>
<accession>A0A1Y2G333</accession>
<dbReference type="EMBL" id="MCGR01000002">
    <property type="protein sequence ID" value="ORY91788.1"/>
    <property type="molecule type" value="Genomic_DNA"/>
</dbReference>
<dbReference type="Proteomes" id="UP000193467">
    <property type="component" value="Unassembled WGS sequence"/>
</dbReference>
<proteinExistence type="inferred from homology"/>
<dbReference type="GO" id="GO:0005576">
    <property type="term" value="C:extracellular region"/>
    <property type="evidence" value="ECO:0007669"/>
    <property type="project" value="UniProtKB-SubCell"/>
</dbReference>
<comment type="subcellular location">
    <subcellularLocation>
        <location evidence="2">Secreted</location>
    </subcellularLocation>
</comment>
<evidence type="ECO:0000256" key="3">
    <source>
        <dbReference type="ARBA" id="ARBA00005641"/>
    </source>
</evidence>
<dbReference type="Pfam" id="PF26410">
    <property type="entry name" value="GH5_mannosidase"/>
    <property type="match status" value="1"/>
</dbReference>
<keyword evidence="9" id="KW-1133">Transmembrane helix</keyword>
<evidence type="ECO:0000256" key="4">
    <source>
        <dbReference type="ARBA" id="ARBA00012706"/>
    </source>
</evidence>
<keyword evidence="5" id="KW-0964">Secreted</keyword>
<dbReference type="STRING" id="106004.A0A1Y2G333"/>
<feature type="transmembrane region" description="Helical" evidence="9">
    <location>
        <begin position="284"/>
        <end position="306"/>
    </location>
</feature>
<dbReference type="InterPro" id="IPR045053">
    <property type="entry name" value="MAN-like"/>
</dbReference>
<keyword evidence="9" id="KW-0812">Transmembrane</keyword>
<keyword evidence="9" id="KW-0472">Membrane</keyword>
<feature type="domain" description="Glycoside hydrolase family 5" evidence="10">
    <location>
        <begin position="13"/>
        <end position="243"/>
    </location>
</feature>
<dbReference type="GO" id="GO:0016985">
    <property type="term" value="F:mannan endo-1,4-beta-mannosidase activity"/>
    <property type="evidence" value="ECO:0007669"/>
    <property type="project" value="UniProtKB-EC"/>
</dbReference>
<reference evidence="11 12" key="1">
    <citation type="submission" date="2016-07" db="EMBL/GenBank/DDBJ databases">
        <title>Pervasive Adenine N6-methylation of Active Genes in Fungi.</title>
        <authorList>
            <consortium name="DOE Joint Genome Institute"/>
            <person name="Mondo S.J."/>
            <person name="Dannebaum R.O."/>
            <person name="Kuo R.C."/>
            <person name="Labutti K."/>
            <person name="Haridas S."/>
            <person name="Kuo A."/>
            <person name="Salamov A."/>
            <person name="Ahrendt S.R."/>
            <person name="Lipzen A."/>
            <person name="Sullivan W."/>
            <person name="Andreopoulos W.B."/>
            <person name="Clum A."/>
            <person name="Lindquist E."/>
            <person name="Daum C."/>
            <person name="Ramamoorthy G.K."/>
            <person name="Gryganskyi A."/>
            <person name="Culley D."/>
            <person name="Magnuson J.K."/>
            <person name="James T.Y."/>
            <person name="O'Malley M.A."/>
            <person name="Stajich J.E."/>
            <person name="Spatafora J.W."/>
            <person name="Visel A."/>
            <person name="Grigoriev I.V."/>
        </authorList>
    </citation>
    <scope>NUCLEOTIDE SEQUENCE [LARGE SCALE GENOMIC DNA]</scope>
    <source>
        <strain evidence="11 12">62-1032</strain>
    </source>
</reference>
<dbReference type="AlphaFoldDB" id="A0A1Y2G333"/>
<sequence length="546" mass="59539">MNPLPTAFPTPSTFVKRNGTRLQLDGEDFTAVGPNIYWLALDENVEPYPSITSRSRVLEIMGIAQAMGATAIRGHTVGVNLGSAHAVENALGQFNEQAFAAVDWAIWAAKSHGLRLIVPLTDQYDYYHGGIPTFLRWRNLSASSPADYGPFYDLNSNVYSDFKTYISTLLTHRSNITGLTMAEEPTILAFETGNELGGWGGNSSPPPVAWTTAIAAYLKELAPDTLVLSGSYGVRKDELAIQDVDMVSNHFYPPYSYNLKKSADLAYSGNKVFINGEFDWTDRYYLPLAYLAILVPALLAASVWIMPRRWWPWRVSLGCCCCRGRRRREKGYEGVGGARDVKNPLGASTSSLTAPTPLLAEDHPSSYPPSPIASPALPTPTSAARRPLIDRSFPFHRWHFSLFLLLLCAPVGAIIHAFMPTPLGAFLSSMESLSSESKLAGSFYWSLFGKDDSCCAYVEHNDGYTLHYPSDGTKAPGSGDRVAELARHAWRMRGVSPSYLGGESLSTLGVGSLPTVQCPQEALAVPANATWSGGTGGNSTEARRRY</sequence>
<evidence type="ECO:0000313" key="12">
    <source>
        <dbReference type="Proteomes" id="UP000193467"/>
    </source>
</evidence>
<organism evidence="11 12">
    <name type="scientific">Leucosporidium creatinivorum</name>
    <dbReference type="NCBI Taxonomy" id="106004"/>
    <lineage>
        <taxon>Eukaryota</taxon>
        <taxon>Fungi</taxon>
        <taxon>Dikarya</taxon>
        <taxon>Basidiomycota</taxon>
        <taxon>Pucciniomycotina</taxon>
        <taxon>Microbotryomycetes</taxon>
        <taxon>Leucosporidiales</taxon>
        <taxon>Leucosporidium</taxon>
    </lineage>
</organism>
<dbReference type="OrthoDB" id="406631at2759"/>
<keyword evidence="6" id="KW-0732">Signal</keyword>
<keyword evidence="12" id="KW-1185">Reference proteome</keyword>
<evidence type="ECO:0000256" key="9">
    <source>
        <dbReference type="SAM" id="Phobius"/>
    </source>
</evidence>
<evidence type="ECO:0000256" key="8">
    <source>
        <dbReference type="ARBA" id="ARBA00023295"/>
    </source>
</evidence>
<dbReference type="InterPro" id="IPR017853">
    <property type="entry name" value="GH"/>
</dbReference>
<evidence type="ECO:0000256" key="2">
    <source>
        <dbReference type="ARBA" id="ARBA00004613"/>
    </source>
</evidence>
<dbReference type="EC" id="3.2.1.78" evidence="4"/>
<evidence type="ECO:0000256" key="1">
    <source>
        <dbReference type="ARBA" id="ARBA00001678"/>
    </source>
</evidence>
<dbReference type="PANTHER" id="PTHR31451">
    <property type="match status" value="1"/>
</dbReference>
<keyword evidence="8" id="KW-0326">Glycosidase</keyword>
<evidence type="ECO:0000313" key="11">
    <source>
        <dbReference type="EMBL" id="ORY91788.1"/>
    </source>
</evidence>
<protein>
    <recommendedName>
        <fullName evidence="4">mannan endo-1,4-beta-mannosidase</fullName>
        <ecNumber evidence="4">3.2.1.78</ecNumber>
    </recommendedName>
</protein>
<dbReference type="Gene3D" id="3.20.20.80">
    <property type="entry name" value="Glycosidases"/>
    <property type="match status" value="1"/>
</dbReference>
<dbReference type="PANTHER" id="PTHR31451:SF39">
    <property type="entry name" value="MANNAN ENDO-1,4-BETA-MANNOSIDASE 1"/>
    <property type="match status" value="1"/>
</dbReference>
<dbReference type="SUPFAM" id="SSF51445">
    <property type="entry name" value="(Trans)glycosidases"/>
    <property type="match status" value="1"/>
</dbReference>
<comment type="similarity">
    <text evidence="3">Belongs to the glycosyl hydrolase 5 (cellulase A) family.</text>
</comment>
<dbReference type="InParanoid" id="A0A1Y2G333"/>
<keyword evidence="7 11" id="KW-0378">Hydrolase</keyword>